<organism evidence="1 2">
    <name type="scientific">Yaniella flava</name>
    <dbReference type="NCBI Taxonomy" id="287930"/>
    <lineage>
        <taxon>Bacteria</taxon>
        <taxon>Bacillati</taxon>
        <taxon>Actinomycetota</taxon>
        <taxon>Actinomycetes</taxon>
        <taxon>Micrococcales</taxon>
        <taxon>Micrococcaceae</taxon>
        <taxon>Yaniella</taxon>
    </lineage>
</organism>
<evidence type="ECO:0000313" key="1">
    <source>
        <dbReference type="EMBL" id="GAA2046261.1"/>
    </source>
</evidence>
<sequence length="78" mass="9156">MNFSCHPDSDCVLVGQVAQICQFAPIWLTTRWSRLNRDQYLDYQHKLRAEITTRYGADYAPLDWEADVWIERGPEPTP</sequence>
<gene>
    <name evidence="1" type="ORF">GCM10009720_28930</name>
</gene>
<protein>
    <submittedName>
        <fullName evidence="1">Uncharacterized protein</fullName>
    </submittedName>
</protein>
<accession>A0ABP5GGT0</accession>
<dbReference type="EMBL" id="BAAAMN010000070">
    <property type="protein sequence ID" value="GAA2046261.1"/>
    <property type="molecule type" value="Genomic_DNA"/>
</dbReference>
<name>A0ABP5GGT0_9MICC</name>
<dbReference type="Proteomes" id="UP001501461">
    <property type="component" value="Unassembled WGS sequence"/>
</dbReference>
<reference evidence="2" key="1">
    <citation type="journal article" date="2019" name="Int. J. Syst. Evol. Microbiol.">
        <title>The Global Catalogue of Microorganisms (GCM) 10K type strain sequencing project: providing services to taxonomists for standard genome sequencing and annotation.</title>
        <authorList>
            <consortium name="The Broad Institute Genomics Platform"/>
            <consortium name="The Broad Institute Genome Sequencing Center for Infectious Disease"/>
            <person name="Wu L."/>
            <person name="Ma J."/>
        </authorList>
    </citation>
    <scope>NUCLEOTIDE SEQUENCE [LARGE SCALE GENOMIC DNA]</scope>
    <source>
        <strain evidence="2">JCM 13595</strain>
    </source>
</reference>
<keyword evidence="2" id="KW-1185">Reference proteome</keyword>
<comment type="caution">
    <text evidence="1">The sequence shown here is derived from an EMBL/GenBank/DDBJ whole genome shotgun (WGS) entry which is preliminary data.</text>
</comment>
<evidence type="ECO:0000313" key="2">
    <source>
        <dbReference type="Proteomes" id="UP001501461"/>
    </source>
</evidence>
<proteinExistence type="predicted"/>